<name>A0A2P7MQN8_9CYAN</name>
<reference evidence="2 3" key="1">
    <citation type="journal article" date="2018" name="Environ. Microbiol.">
        <title>Ecological and genomic features of two widespread freshwater picocyanobacteria.</title>
        <authorList>
            <person name="Cabello-Yeves P.J."/>
            <person name="Picazo A."/>
            <person name="Camacho A."/>
            <person name="Callieri C."/>
            <person name="Rosselli R."/>
            <person name="Roda-Garcia J.J."/>
            <person name="Coutinho F.H."/>
            <person name="Rodriguez-Valera F."/>
        </authorList>
    </citation>
    <scope>NUCLEOTIDE SEQUENCE [LARGE SCALE GENOMIC DNA]</scope>
    <source>
        <strain evidence="2 3">Tous</strain>
    </source>
</reference>
<evidence type="ECO:0000256" key="1">
    <source>
        <dbReference type="SAM" id="Phobius"/>
    </source>
</evidence>
<keyword evidence="1" id="KW-1133">Transmembrane helix</keyword>
<dbReference type="AlphaFoldDB" id="A0A2P7MQN8"/>
<accession>A0A2P7MQN8</accession>
<dbReference type="Proteomes" id="UP000243002">
    <property type="component" value="Unassembled WGS sequence"/>
</dbReference>
<organism evidence="2 3">
    <name type="scientific">Cyanobium usitatum str. Tous</name>
    <dbReference type="NCBI Taxonomy" id="2116684"/>
    <lineage>
        <taxon>Bacteria</taxon>
        <taxon>Bacillati</taxon>
        <taxon>Cyanobacteriota</taxon>
        <taxon>Cyanophyceae</taxon>
        <taxon>Synechococcales</taxon>
        <taxon>Prochlorococcaceae</taxon>
        <taxon>Cyanobium</taxon>
    </lineage>
</organism>
<proteinExistence type="predicted"/>
<feature type="transmembrane region" description="Helical" evidence="1">
    <location>
        <begin position="62"/>
        <end position="79"/>
    </location>
</feature>
<feature type="transmembrane region" description="Helical" evidence="1">
    <location>
        <begin position="21"/>
        <end position="42"/>
    </location>
</feature>
<dbReference type="OrthoDB" id="8554812at2"/>
<evidence type="ECO:0000313" key="3">
    <source>
        <dbReference type="Proteomes" id="UP000243002"/>
    </source>
</evidence>
<sequence>MVGLAGLSVLYGLRRQQDHRWLQTGLVIVIAAWIGDGLLQALTGADIFGITPKAEGMINGPLTTNGIFGIIVAALTPLVL</sequence>
<dbReference type="RefSeq" id="WP_153062465.1">
    <property type="nucleotide sequence ID" value="NZ_PXXO01000020.1"/>
</dbReference>
<evidence type="ECO:0000313" key="2">
    <source>
        <dbReference type="EMBL" id="PSJ03540.1"/>
    </source>
</evidence>
<keyword evidence="1" id="KW-0472">Membrane</keyword>
<keyword evidence="1" id="KW-0812">Transmembrane</keyword>
<comment type="caution">
    <text evidence="2">The sequence shown here is derived from an EMBL/GenBank/DDBJ whole genome shotgun (WGS) entry which is preliminary data.</text>
</comment>
<dbReference type="EMBL" id="PXXO01000020">
    <property type="protein sequence ID" value="PSJ03540.1"/>
    <property type="molecule type" value="Genomic_DNA"/>
</dbReference>
<gene>
    <name evidence="2" type="ORF">C7K55_12545</name>
</gene>
<keyword evidence="3" id="KW-1185">Reference proteome</keyword>
<protein>
    <submittedName>
        <fullName evidence="2">Uncharacterized protein</fullName>
    </submittedName>
</protein>